<name>A0AAX6EAD5_IRIPA</name>
<dbReference type="AlphaFoldDB" id="A0AAX6EAD5"/>
<organism evidence="2 4">
    <name type="scientific">Iris pallida</name>
    <name type="common">Sweet iris</name>
    <dbReference type="NCBI Taxonomy" id="29817"/>
    <lineage>
        <taxon>Eukaryota</taxon>
        <taxon>Viridiplantae</taxon>
        <taxon>Streptophyta</taxon>
        <taxon>Embryophyta</taxon>
        <taxon>Tracheophyta</taxon>
        <taxon>Spermatophyta</taxon>
        <taxon>Magnoliopsida</taxon>
        <taxon>Liliopsida</taxon>
        <taxon>Asparagales</taxon>
        <taxon>Iridaceae</taxon>
        <taxon>Iridoideae</taxon>
        <taxon>Irideae</taxon>
        <taxon>Iris</taxon>
    </lineage>
</organism>
<dbReference type="Proteomes" id="UP001140949">
    <property type="component" value="Unassembled WGS sequence"/>
</dbReference>
<protein>
    <submittedName>
        <fullName evidence="2">Uncharacterized protein</fullName>
    </submittedName>
</protein>
<proteinExistence type="predicted"/>
<feature type="transmembrane region" description="Helical" evidence="1">
    <location>
        <begin position="21"/>
        <end position="45"/>
    </location>
</feature>
<dbReference type="EMBL" id="JANAVB010008800">
    <property type="protein sequence ID" value="KAJ6841122.1"/>
    <property type="molecule type" value="Genomic_DNA"/>
</dbReference>
<evidence type="ECO:0000313" key="2">
    <source>
        <dbReference type="EMBL" id="KAJ6801036.1"/>
    </source>
</evidence>
<keyword evidence="1" id="KW-0472">Membrane</keyword>
<gene>
    <name evidence="2" type="ORF">M6B38_199470</name>
    <name evidence="3" type="ORF">M6B38_307420</name>
</gene>
<comment type="caution">
    <text evidence="2">The sequence shown here is derived from an EMBL/GenBank/DDBJ whole genome shotgun (WGS) entry which is preliminary data.</text>
</comment>
<keyword evidence="4" id="KW-1185">Reference proteome</keyword>
<reference evidence="2" key="1">
    <citation type="journal article" date="2023" name="GigaByte">
        <title>Genome assembly of the bearded iris, Iris pallida Lam.</title>
        <authorList>
            <person name="Bruccoleri R.E."/>
            <person name="Oakeley E.J."/>
            <person name="Faust A.M.E."/>
            <person name="Altorfer M."/>
            <person name="Dessus-Babus S."/>
            <person name="Burckhardt D."/>
            <person name="Oertli M."/>
            <person name="Naumann U."/>
            <person name="Petersen F."/>
            <person name="Wong J."/>
        </authorList>
    </citation>
    <scope>NUCLEOTIDE SEQUENCE</scope>
    <source>
        <strain evidence="2">GSM-AAB239-AS_SAM_17_03QT</strain>
    </source>
</reference>
<evidence type="ECO:0000256" key="1">
    <source>
        <dbReference type="SAM" id="Phobius"/>
    </source>
</evidence>
<evidence type="ECO:0000313" key="4">
    <source>
        <dbReference type="Proteomes" id="UP001140949"/>
    </source>
</evidence>
<evidence type="ECO:0000313" key="3">
    <source>
        <dbReference type="EMBL" id="KAJ6841122.1"/>
    </source>
</evidence>
<reference evidence="2" key="2">
    <citation type="submission" date="2023-04" db="EMBL/GenBank/DDBJ databases">
        <authorList>
            <person name="Bruccoleri R.E."/>
            <person name="Oakeley E.J."/>
            <person name="Faust A.-M."/>
            <person name="Dessus-Babus S."/>
            <person name="Altorfer M."/>
            <person name="Burckhardt D."/>
            <person name="Oertli M."/>
            <person name="Naumann U."/>
            <person name="Petersen F."/>
            <person name="Wong J."/>
        </authorList>
    </citation>
    <scope>NUCLEOTIDE SEQUENCE</scope>
    <source>
        <strain evidence="2">GSM-AAB239-AS_SAM_17_03QT</strain>
        <tissue evidence="2">Leaf</tissue>
    </source>
</reference>
<keyword evidence="1" id="KW-1133">Transmembrane helix</keyword>
<accession>A0AAX6EAD5</accession>
<keyword evidence="1" id="KW-0812">Transmembrane</keyword>
<dbReference type="EMBL" id="JANAVB010038419">
    <property type="protein sequence ID" value="KAJ6801036.1"/>
    <property type="molecule type" value="Genomic_DNA"/>
</dbReference>
<sequence>MTPLVYVPRQLRNLILHAHSYRILCPAVLSSVLVSVSAALAVSLATSPAVRGDGSGARIYEFLHLVPHVELAF</sequence>